<dbReference type="InterPro" id="IPR036060">
    <property type="entry name" value="Znf_C2H2C_sf"/>
</dbReference>
<dbReference type="EMBL" id="AJVK01004519">
    <property type="status" value="NOT_ANNOTATED_CDS"/>
    <property type="molecule type" value="Genomic_DNA"/>
</dbReference>
<feature type="compositionally biased region" description="Low complexity" evidence="10">
    <location>
        <begin position="126"/>
        <end position="138"/>
    </location>
</feature>
<feature type="region of interest" description="Disordered" evidence="10">
    <location>
        <begin position="340"/>
        <end position="494"/>
    </location>
</feature>
<dbReference type="Proteomes" id="UP000092462">
    <property type="component" value="Unassembled WGS sequence"/>
</dbReference>
<keyword evidence="6" id="KW-0862">Zinc</keyword>
<sequence length="623" mass="67711">MLKAHFIELSVFLIFPEGSKCPTPGCNGQGHVTGLYSHHRSLSGCPRKDKVTPERDAYFSPQQSTQNAQFDQKPQVEQQNQTVEQNKITKSSQKLPDPAKNTPVSVSAQPPLAQPKPYDPYMNHDSSSSSMTSADSGSLNKCPPISSQPLTGLQHAQNMNGYLEMHQHSQLQNAQNLPQRPFDMMSVPPPMSIDDPYLREQQIRYSQMNDLSGLARPTVSYSDIGGNRGVPTGYELSVNSSTHRPYDPGVGPITTAFERYDPNCPPQRTNMYPYIQPSMEDINQQQKYLQEQHMAHAMMKQDVDENSAPIYPRPMYHYDPSTGTLPPGFSAINLSVKIGAPHPIPQKGGGSPSPNGPVIDLSTSSVTSSSPHGFNSPHYGGQRMQTGSPQPGASPHHLASPQVPSPQGQTLDLSVNRLPHSGDTSPQYSAHPEGMGHPQSFGGTPRSPQTEPVDFSGPPRPVGFGLVYSRESTPDSGASHYMESYRDPSGYSPHPSGYGMVVQPEYPPTGYPSYAPSAYQCSGPYGSAVGPAGYPTPVSAGYSPSTTSCYAMPPPQHIPQHDKPLTKDRNSSVQHQDVMVLVMSLAIIHLTEVCPDVLGPTSQKANQETDKIQNHSGQYLNLH</sequence>
<keyword evidence="7" id="KW-0805">Transcription regulation</keyword>
<evidence type="ECO:0008006" key="14">
    <source>
        <dbReference type="Google" id="ProtNLM"/>
    </source>
</evidence>
<evidence type="ECO:0000256" key="8">
    <source>
        <dbReference type="ARBA" id="ARBA00023163"/>
    </source>
</evidence>
<dbReference type="Pfam" id="PF01530">
    <property type="entry name" value="zf-C2HC"/>
    <property type="match status" value="1"/>
</dbReference>
<dbReference type="GO" id="GO:0000981">
    <property type="term" value="F:DNA-binding transcription factor activity, RNA polymerase II-specific"/>
    <property type="evidence" value="ECO:0007669"/>
    <property type="project" value="TreeGrafter"/>
</dbReference>
<protein>
    <recommendedName>
        <fullName evidence="14">Myelin transcription factor 1-like protein</fullName>
    </recommendedName>
</protein>
<evidence type="ECO:0000256" key="5">
    <source>
        <dbReference type="ARBA" id="ARBA00022771"/>
    </source>
</evidence>
<dbReference type="PANTHER" id="PTHR10816:SF15">
    <property type="entry name" value="MYELIN TRANSCRIPTION FACTOR 1-LIKE PROTEIN"/>
    <property type="match status" value="1"/>
</dbReference>
<evidence type="ECO:0000313" key="12">
    <source>
        <dbReference type="EnsemblMetazoa" id="PPAI004584-PA"/>
    </source>
</evidence>
<dbReference type="Gene3D" id="4.10.320.30">
    <property type="match status" value="1"/>
</dbReference>
<dbReference type="GO" id="GO:0008270">
    <property type="term" value="F:zinc ion binding"/>
    <property type="evidence" value="ECO:0007669"/>
    <property type="project" value="UniProtKB-KW"/>
</dbReference>
<evidence type="ECO:0000256" key="4">
    <source>
        <dbReference type="ARBA" id="ARBA00022737"/>
    </source>
</evidence>
<feature type="region of interest" description="Disordered" evidence="10">
    <location>
        <begin position="601"/>
        <end position="623"/>
    </location>
</feature>
<comment type="subcellular location">
    <subcellularLocation>
        <location evidence="1">Nucleus</location>
    </subcellularLocation>
</comment>
<keyword evidence="8" id="KW-0804">Transcription</keyword>
<dbReference type="PANTHER" id="PTHR10816">
    <property type="entry name" value="MYELIN TRANSCRIPTION FACTOR 1-RELATED"/>
    <property type="match status" value="1"/>
</dbReference>
<feature type="compositionally biased region" description="Polar residues" evidence="10">
    <location>
        <begin position="60"/>
        <end position="72"/>
    </location>
</feature>
<comment type="similarity">
    <text evidence="2">Belongs to the MYT1 family.</text>
</comment>
<evidence type="ECO:0000256" key="1">
    <source>
        <dbReference type="ARBA" id="ARBA00004123"/>
    </source>
</evidence>
<evidence type="ECO:0000256" key="10">
    <source>
        <dbReference type="SAM" id="MobiDB-lite"/>
    </source>
</evidence>
<dbReference type="EMBL" id="AJVK01004518">
    <property type="status" value="NOT_ANNOTATED_CDS"/>
    <property type="molecule type" value="Genomic_DNA"/>
</dbReference>
<feature type="compositionally biased region" description="Low complexity" evidence="10">
    <location>
        <begin position="75"/>
        <end position="86"/>
    </location>
</feature>
<dbReference type="EnsemblMetazoa" id="PPAI004584-RA">
    <property type="protein sequence ID" value="PPAI004584-PA"/>
    <property type="gene ID" value="PPAI004584"/>
</dbReference>
<feature type="region of interest" description="Disordered" evidence="10">
    <location>
        <begin position="57"/>
        <end position="148"/>
    </location>
</feature>
<feature type="signal peptide" evidence="11">
    <location>
        <begin position="1"/>
        <end position="21"/>
    </location>
</feature>
<evidence type="ECO:0000256" key="11">
    <source>
        <dbReference type="SAM" id="SignalP"/>
    </source>
</evidence>
<dbReference type="PROSITE" id="PS51802">
    <property type="entry name" value="ZF_CCHHC"/>
    <property type="match status" value="1"/>
</dbReference>
<evidence type="ECO:0000256" key="9">
    <source>
        <dbReference type="ARBA" id="ARBA00023242"/>
    </source>
</evidence>
<dbReference type="VEuPathDB" id="VectorBase:PPAPM1_007278"/>
<feature type="compositionally biased region" description="Polar residues" evidence="10">
    <location>
        <begin position="614"/>
        <end position="623"/>
    </location>
</feature>
<keyword evidence="5" id="KW-0863">Zinc-finger</keyword>
<evidence type="ECO:0000256" key="7">
    <source>
        <dbReference type="ARBA" id="ARBA00023015"/>
    </source>
</evidence>
<name>A0A1B0DA79_PHLPP</name>
<evidence type="ECO:0000256" key="2">
    <source>
        <dbReference type="ARBA" id="ARBA00010194"/>
    </source>
</evidence>
<dbReference type="SUPFAM" id="SSF103637">
    <property type="entry name" value="CCHHC domain"/>
    <property type="match status" value="1"/>
</dbReference>
<dbReference type="VEuPathDB" id="VectorBase:PPAI004584"/>
<evidence type="ECO:0000313" key="13">
    <source>
        <dbReference type="Proteomes" id="UP000092462"/>
    </source>
</evidence>
<keyword evidence="13" id="KW-1185">Reference proteome</keyword>
<dbReference type="GO" id="GO:0007399">
    <property type="term" value="P:nervous system development"/>
    <property type="evidence" value="ECO:0007669"/>
    <property type="project" value="UniProtKB-KW"/>
</dbReference>
<keyword evidence="4" id="KW-0677">Repeat</keyword>
<accession>A0A1B0DA79</accession>
<dbReference type="FunFam" id="4.10.320.30:FF:000001">
    <property type="entry name" value="Myelin transcription factor 1-like, a"/>
    <property type="match status" value="1"/>
</dbReference>
<keyword evidence="9" id="KW-0539">Nucleus</keyword>
<evidence type="ECO:0000256" key="3">
    <source>
        <dbReference type="ARBA" id="ARBA00022723"/>
    </source>
</evidence>
<dbReference type="GO" id="GO:0005634">
    <property type="term" value="C:nucleus"/>
    <property type="evidence" value="ECO:0007669"/>
    <property type="project" value="UniProtKB-SubCell"/>
</dbReference>
<dbReference type="AlphaFoldDB" id="A0A1B0DA79"/>
<keyword evidence="11" id="KW-0732">Signal</keyword>
<keyword evidence="3" id="KW-0479">Metal-binding</keyword>
<proteinExistence type="inferred from homology"/>
<evidence type="ECO:0000256" key="6">
    <source>
        <dbReference type="ARBA" id="ARBA00022833"/>
    </source>
</evidence>
<organism evidence="12 13">
    <name type="scientific">Phlebotomus papatasi</name>
    <name type="common">Sandfly</name>
    <dbReference type="NCBI Taxonomy" id="29031"/>
    <lineage>
        <taxon>Eukaryota</taxon>
        <taxon>Metazoa</taxon>
        <taxon>Ecdysozoa</taxon>
        <taxon>Arthropoda</taxon>
        <taxon>Hexapoda</taxon>
        <taxon>Insecta</taxon>
        <taxon>Pterygota</taxon>
        <taxon>Neoptera</taxon>
        <taxon>Endopterygota</taxon>
        <taxon>Diptera</taxon>
        <taxon>Nematocera</taxon>
        <taxon>Psychodoidea</taxon>
        <taxon>Psychodidae</taxon>
        <taxon>Phlebotomus</taxon>
        <taxon>Phlebotomus</taxon>
    </lineage>
</organism>
<reference evidence="12" key="1">
    <citation type="submission" date="2022-08" db="UniProtKB">
        <authorList>
            <consortium name="EnsemblMetazoa"/>
        </authorList>
    </citation>
    <scope>IDENTIFICATION</scope>
    <source>
        <strain evidence="12">Israel</strain>
    </source>
</reference>
<dbReference type="GO" id="GO:0000978">
    <property type="term" value="F:RNA polymerase II cis-regulatory region sequence-specific DNA binding"/>
    <property type="evidence" value="ECO:0007669"/>
    <property type="project" value="TreeGrafter"/>
</dbReference>
<dbReference type="InterPro" id="IPR002515">
    <property type="entry name" value="Znf_C2H2C"/>
</dbReference>
<feature type="chain" id="PRO_5043881794" description="Myelin transcription factor 1-like protein" evidence="11">
    <location>
        <begin position="22"/>
        <end position="623"/>
    </location>
</feature>